<name>A0A1F2WG50_9ACTN</name>
<dbReference type="AlphaFoldDB" id="A0A1F2WG50"/>
<dbReference type="NCBIfam" id="NF033847">
    <property type="entry name" value="MCP_Sipho"/>
    <property type="match status" value="1"/>
</dbReference>
<dbReference type="EMBL" id="MELK01000051">
    <property type="protein sequence ID" value="OFW55852.1"/>
    <property type="molecule type" value="Genomic_DNA"/>
</dbReference>
<reference evidence="2 3" key="1">
    <citation type="journal article" date="2016" name="Nat. Commun.">
        <title>Thousands of microbial genomes shed light on interconnected biogeochemical processes in an aquifer system.</title>
        <authorList>
            <person name="Anantharaman K."/>
            <person name="Brown C.T."/>
            <person name="Hug L.A."/>
            <person name="Sharon I."/>
            <person name="Castelle C.J."/>
            <person name="Probst A.J."/>
            <person name="Thomas B.C."/>
            <person name="Singh A."/>
            <person name="Wilkins M.J."/>
            <person name="Karaoz U."/>
            <person name="Brodie E.L."/>
            <person name="Williams K.H."/>
            <person name="Hubbard S.S."/>
            <person name="Banfield J.F."/>
        </authorList>
    </citation>
    <scope>NUCLEOTIDE SEQUENCE [LARGE SCALE GENOMIC DNA]</scope>
</reference>
<evidence type="ECO:0000256" key="1">
    <source>
        <dbReference type="SAM" id="MobiDB-lite"/>
    </source>
</evidence>
<sequence>MGKKTPGPVQIPSDLSALTGAELDQLETAIHDEFGELDEISDDDITTAQIERMAALADGVEAIRGDRQLRTEAAQARAAERESLRTRLQSGDATEDTDGGDDSGDAGDADGVDAEADTGARTPALVAGGRGRTDVRDVLTNPRDRLNVRLSAAKQHQTPDTRIDMKQSFGQTVLVASADLSNFGNGAQMANMDDLVSAMTARARSLPDSRNFAAKGDWTRVPRYNVAQLRRQFRYNLDITSKPEDAWALMQEAANPESLVAAGGWCSPSEISYDFYNIVATDGMLDLPTTGIRRGGMRWPTSPSFGDLASSTGLWHWNETQDIAAATGTAQSGSKTCARVPCASFNEARLEGEGICITAGNLTTDAWPEQIANFMRLVNAAHAHRVNAFMINRLVALSTSVTVCPTGVGAIMPILDAIEMQATDLRTKYAMMDGAVMEAVFPSWVFGLVRADLAKRNGLSVADAFGVTNAQIGSWFSLRGISAQFVQDWQVRTTGFFGNSAAITSWPTQVQFLMYPAGTFVRGNGLMLDLGVIRDSTLNATNDYTAAWSEEFFLVAMIGHESRVITVPLCPNGATAALQTFACTTC</sequence>
<organism evidence="2 3">
    <name type="scientific">Candidatus Solincola sediminis</name>
    <dbReference type="NCBI Taxonomy" id="1797199"/>
    <lineage>
        <taxon>Bacteria</taxon>
        <taxon>Bacillati</taxon>
        <taxon>Actinomycetota</taxon>
        <taxon>Candidatus Geothermincolia</taxon>
        <taxon>Candidatus Geothermincolales</taxon>
        <taxon>Candidatus Geothermincolaceae</taxon>
        <taxon>Candidatus Solincola</taxon>
    </lineage>
</organism>
<dbReference type="STRING" id="1797197.A2Y75_05405"/>
<evidence type="ECO:0000313" key="2">
    <source>
        <dbReference type="EMBL" id="OFW55852.1"/>
    </source>
</evidence>
<dbReference type="Proteomes" id="UP000177876">
    <property type="component" value="Unassembled WGS sequence"/>
</dbReference>
<evidence type="ECO:0008006" key="4">
    <source>
        <dbReference type="Google" id="ProtNLM"/>
    </source>
</evidence>
<accession>A0A1F2WG50</accession>
<feature type="compositionally biased region" description="Basic and acidic residues" evidence="1">
    <location>
        <begin position="131"/>
        <end position="140"/>
    </location>
</feature>
<dbReference type="InterPro" id="IPR047790">
    <property type="entry name" value="MCP_Sipho"/>
</dbReference>
<comment type="caution">
    <text evidence="2">The sequence shown here is derived from an EMBL/GenBank/DDBJ whole genome shotgun (WGS) entry which is preliminary data.</text>
</comment>
<feature type="compositionally biased region" description="Acidic residues" evidence="1">
    <location>
        <begin position="93"/>
        <end position="116"/>
    </location>
</feature>
<protein>
    <recommendedName>
        <fullName evidence="4">Major capsid protein</fullName>
    </recommendedName>
</protein>
<proteinExistence type="predicted"/>
<feature type="region of interest" description="Disordered" evidence="1">
    <location>
        <begin position="76"/>
        <end position="140"/>
    </location>
</feature>
<evidence type="ECO:0000313" key="3">
    <source>
        <dbReference type="Proteomes" id="UP000177876"/>
    </source>
</evidence>
<gene>
    <name evidence="2" type="ORF">A2Y75_05405</name>
</gene>